<comment type="subunit">
    <text evidence="7">Interacts with KATNA1. This interaction enhances the microtubule binding and severing activity of KATNA1 and also targets this activity to the centrosome.</text>
</comment>
<evidence type="ECO:0000256" key="6">
    <source>
        <dbReference type="ARBA" id="ARBA00023212"/>
    </source>
</evidence>
<dbReference type="FunFam" id="2.130.10.10:FF:001778">
    <property type="entry name" value="Katanin p80 WD40 repeat-containing subunit B1"/>
    <property type="match status" value="1"/>
</dbReference>
<name>A0A4W6CTN2_LATCA</name>
<keyword evidence="4 7" id="KW-0493">Microtubule</keyword>
<evidence type="ECO:0000256" key="4">
    <source>
        <dbReference type="ARBA" id="ARBA00022701"/>
    </source>
</evidence>
<dbReference type="RefSeq" id="XP_018548334.1">
    <property type="nucleotide sequence ID" value="XM_018692818.2"/>
</dbReference>
<dbReference type="PROSITE" id="PS50082">
    <property type="entry name" value="WD_REPEATS_2"/>
    <property type="match status" value="5"/>
</dbReference>
<keyword evidence="7" id="KW-0498">Mitosis</keyword>
<keyword evidence="6 7" id="KW-0206">Cytoskeleton</keyword>
<evidence type="ECO:0000256" key="7">
    <source>
        <dbReference type="HAMAP-Rule" id="MF_03022"/>
    </source>
</evidence>
<dbReference type="GeneID" id="108894231"/>
<dbReference type="Ensembl" id="ENSLCAT00010016248.1">
    <property type="protein sequence ID" value="ENSLCAP00010015899.1"/>
    <property type="gene ID" value="ENSLCAG00010007553.1"/>
</dbReference>
<evidence type="ECO:0000259" key="10">
    <source>
        <dbReference type="Pfam" id="PF13925"/>
    </source>
</evidence>
<dbReference type="Proteomes" id="UP000694890">
    <property type="component" value="Linkage group LG2"/>
</dbReference>
<comment type="similarity">
    <text evidence="7">Belongs to the WD repeat KATNB1 family.</text>
</comment>
<keyword evidence="2 7" id="KW-0963">Cytoplasm</keyword>
<evidence type="ECO:0000259" key="11">
    <source>
        <dbReference type="Pfam" id="PF23414"/>
    </source>
</evidence>
<dbReference type="InParanoid" id="A0A4W6CTN2"/>
<dbReference type="GO" id="GO:0007019">
    <property type="term" value="P:microtubule depolymerization"/>
    <property type="evidence" value="ECO:0007669"/>
    <property type="project" value="TreeGrafter"/>
</dbReference>
<feature type="domain" description="Katanin p80 subunit C-terminal" evidence="10">
    <location>
        <begin position="535"/>
        <end position="693"/>
    </location>
</feature>
<dbReference type="RefSeq" id="XP_018548335.1">
    <property type="nucleotide sequence ID" value="XM_018692819.2"/>
</dbReference>
<feature type="region of interest" description="Disordered" evidence="9">
    <location>
        <begin position="320"/>
        <end position="414"/>
    </location>
</feature>
<dbReference type="GO" id="GO:0051013">
    <property type="term" value="P:microtubule severing"/>
    <property type="evidence" value="ECO:0007669"/>
    <property type="project" value="UniProtKB-UniRule"/>
</dbReference>
<dbReference type="Gene3D" id="2.130.10.10">
    <property type="entry name" value="YVTN repeat-like/Quinoprotein amine dehydrogenase"/>
    <property type="match status" value="2"/>
</dbReference>
<dbReference type="InterPro" id="IPR026962">
    <property type="entry name" value="KTNB1"/>
</dbReference>
<sequence>MAAASTTKISWRLQEFEAHSSSVSCLALGKSSGRLLATGGEDCRVNIWAVSKANCIMSLTGHKNPVECVQFNMSEEQVVAGSQSGSIRVWDLEAAKILRTLMGHKANITSLGFHPFGDFLASSSMDTNIKLWDVRRKGYVFRYKGHTQAVRSLAFSPDGKWLASASDDCTVKLWDLTQGKTITEFKSHTAAVNIVQFHPNEYLLASGSSDRTIKLWDLEKFTMIGSLEGDTTPVRCIFFSPDGSCLYSGATDSLRVFGWEPDRCFDMVPVGWGKVSDLAVCNQQLIGVSHQLSSVSSYVVDLKRVKKSGGAVIQGIIQDNQPLTEPKDPKGAALRRNYERPTTTCSSQRVKQRSDADRRSPEGERRSPSEDEADEKVSSAEIHNAEDYKEIFQPKNAISRTPPRMSEPFPAPPEDETILAIGRQLKDMVSPFPDKPQAPPLAASTPVQRVEPTVVSCAKRPAPSEVGPSSSNPPASRPPPAQPPVTTAKSKPQPKIILSTRNEPIGLNVADFLPPSPNNRPGALSDEEALSQIKKGHDTMCVMLSSRHKNLETVRAVWAREDIKSALDTAVSMNDLSIVVDILNIINLQPSLWKLDLCTTILPQIDKLLQSKYESYMQTGCTSLKLIMKHFWILISDTLKAAPSVGVDITREERHQKCRACCKQLKNLSNIVKNKAAQVGRHGSAFKELQLLMAPLDDSL</sequence>
<dbReference type="CDD" id="cd00200">
    <property type="entry name" value="WD40"/>
    <property type="match status" value="1"/>
</dbReference>
<dbReference type="GO" id="GO:0005737">
    <property type="term" value="C:cytoplasm"/>
    <property type="evidence" value="ECO:0007669"/>
    <property type="project" value="UniProtKB-SubCell"/>
</dbReference>
<dbReference type="Pfam" id="PF13925">
    <property type="entry name" value="Katanin_con80"/>
    <property type="match status" value="1"/>
</dbReference>
<dbReference type="InterPro" id="IPR020472">
    <property type="entry name" value="WD40_PAC1"/>
</dbReference>
<dbReference type="InterPro" id="IPR015943">
    <property type="entry name" value="WD40/YVTN_repeat-like_dom_sf"/>
</dbReference>
<dbReference type="PROSITE" id="PS50294">
    <property type="entry name" value="WD_REPEATS_REGION"/>
    <property type="match status" value="5"/>
</dbReference>
<dbReference type="SUPFAM" id="SSF50978">
    <property type="entry name" value="WD40 repeat-like"/>
    <property type="match status" value="1"/>
</dbReference>
<evidence type="ECO:0000313" key="12">
    <source>
        <dbReference type="Ensembl" id="ENSLCAP00010015899.1"/>
    </source>
</evidence>
<dbReference type="PRINTS" id="PR00320">
    <property type="entry name" value="GPROTEINBRPT"/>
</dbReference>
<dbReference type="PANTHER" id="PTHR19845:SF0">
    <property type="entry name" value="KATANIN P80 WD40 REPEAT-CONTAINING SUBUNIT B1"/>
    <property type="match status" value="1"/>
</dbReference>
<feature type="repeat" description="WD" evidence="8">
    <location>
        <begin position="59"/>
        <end position="100"/>
    </location>
</feature>
<evidence type="ECO:0000256" key="5">
    <source>
        <dbReference type="ARBA" id="ARBA00022737"/>
    </source>
</evidence>
<dbReference type="Proteomes" id="UP000314980">
    <property type="component" value="Unassembled WGS sequence"/>
</dbReference>
<keyword evidence="7" id="KW-0132">Cell division</keyword>
<comment type="function">
    <text evidence="7">Participates in a complex which severs microtubules in an ATP-dependent manner. May act to target the enzymatic subunit of this complex to sites of action such as the centrosome. Microtubule severing may promote rapid reorganization of cellular microtubule arrays and the release of microtubules from the centrosome following nucleation.</text>
</comment>
<dbReference type="FunFam" id="2.130.10.10:FF:000583">
    <property type="entry name" value="Katanin p80 WD40 repeat-containing subunit B1 homolog"/>
    <property type="match status" value="1"/>
</dbReference>
<evidence type="ECO:0000256" key="1">
    <source>
        <dbReference type="ARBA" id="ARBA00004245"/>
    </source>
</evidence>
<dbReference type="PANTHER" id="PTHR19845">
    <property type="entry name" value="KATANIN P80 SUBUNIT"/>
    <property type="match status" value="1"/>
</dbReference>
<evidence type="ECO:0000313" key="14">
    <source>
        <dbReference type="RefSeq" id="XP_018548334.1"/>
    </source>
</evidence>
<feature type="repeat" description="WD" evidence="8">
    <location>
        <begin position="101"/>
        <end position="142"/>
    </location>
</feature>
<dbReference type="HAMAP" id="MF_03022">
    <property type="entry name" value="Katanin_p80_B1"/>
    <property type="match status" value="1"/>
</dbReference>
<feature type="domain" description="EML-like second beta-propeller" evidence="11">
    <location>
        <begin position="33"/>
        <end position="185"/>
    </location>
</feature>
<evidence type="ECO:0000256" key="8">
    <source>
        <dbReference type="PROSITE-ProRule" id="PRU00221"/>
    </source>
</evidence>
<dbReference type="Pfam" id="PF00400">
    <property type="entry name" value="WD40"/>
    <property type="match status" value="1"/>
</dbReference>
<dbReference type="GO" id="GO:0000922">
    <property type="term" value="C:spindle pole"/>
    <property type="evidence" value="ECO:0007669"/>
    <property type="project" value="UniProtKB-SubCell"/>
</dbReference>
<dbReference type="GO" id="GO:0005874">
    <property type="term" value="C:microtubule"/>
    <property type="evidence" value="ECO:0007669"/>
    <property type="project" value="UniProtKB-KW"/>
</dbReference>
<dbReference type="SMART" id="SM00320">
    <property type="entry name" value="WD40"/>
    <property type="match status" value="6"/>
</dbReference>
<dbReference type="GO" id="GO:0005813">
    <property type="term" value="C:centrosome"/>
    <property type="evidence" value="ECO:0007669"/>
    <property type="project" value="UniProtKB-SubCell"/>
</dbReference>
<evidence type="ECO:0000313" key="13">
    <source>
        <dbReference type="Proteomes" id="UP000314980"/>
    </source>
</evidence>
<dbReference type="OrthoDB" id="10251605at2759"/>
<organism evidence="12 13">
    <name type="scientific">Lates calcarifer</name>
    <name type="common">Barramundi</name>
    <name type="synonym">Holocentrus calcarifer</name>
    <dbReference type="NCBI Taxonomy" id="8187"/>
    <lineage>
        <taxon>Eukaryota</taxon>
        <taxon>Metazoa</taxon>
        <taxon>Chordata</taxon>
        <taxon>Craniata</taxon>
        <taxon>Vertebrata</taxon>
        <taxon>Euteleostomi</taxon>
        <taxon>Actinopterygii</taxon>
        <taxon>Neopterygii</taxon>
        <taxon>Teleostei</taxon>
        <taxon>Neoteleostei</taxon>
        <taxon>Acanthomorphata</taxon>
        <taxon>Carangaria</taxon>
        <taxon>Carangaria incertae sedis</taxon>
        <taxon>Centropomidae</taxon>
        <taxon>Lates</taxon>
    </lineage>
</organism>
<protein>
    <recommendedName>
        <fullName evidence="7">Katanin p80 WD40 repeat-containing subunit B1</fullName>
        <shortName evidence="7">Katanin p80 subunit B1</shortName>
    </recommendedName>
    <alternativeName>
        <fullName evidence="7">p80 katanin</fullName>
    </alternativeName>
</protein>
<dbReference type="GO" id="GO:0008352">
    <property type="term" value="C:katanin complex"/>
    <property type="evidence" value="ECO:0007669"/>
    <property type="project" value="InterPro"/>
</dbReference>
<dbReference type="InterPro" id="IPR019775">
    <property type="entry name" value="WD40_repeat_CS"/>
</dbReference>
<feature type="repeat" description="WD" evidence="8">
    <location>
        <begin position="16"/>
        <end position="58"/>
    </location>
</feature>
<keyword evidence="3 8" id="KW-0853">WD repeat</keyword>
<proteinExistence type="inferred from homology"/>
<dbReference type="GO" id="GO:0051301">
    <property type="term" value="P:cell division"/>
    <property type="evidence" value="ECO:0007669"/>
    <property type="project" value="UniProtKB-KW"/>
</dbReference>
<gene>
    <name evidence="7 12" type="primary">KATNB1</name>
    <name evidence="14 15" type="synonym">katnb1</name>
</gene>
<dbReference type="KEGG" id="lcf:108894231"/>
<evidence type="ECO:0000256" key="9">
    <source>
        <dbReference type="SAM" id="MobiDB-lite"/>
    </source>
</evidence>
<dbReference type="AlphaFoldDB" id="A0A4W6CTN2"/>
<dbReference type="InterPro" id="IPR036322">
    <property type="entry name" value="WD40_repeat_dom_sf"/>
</dbReference>
<feature type="region of interest" description="Disordered" evidence="9">
    <location>
        <begin position="428"/>
        <end position="494"/>
    </location>
</feature>
<dbReference type="InterPro" id="IPR001680">
    <property type="entry name" value="WD40_rpt"/>
</dbReference>
<evidence type="ECO:0000256" key="3">
    <source>
        <dbReference type="ARBA" id="ARBA00022574"/>
    </source>
</evidence>
<dbReference type="GO" id="GO:0030901">
    <property type="term" value="P:midbrain development"/>
    <property type="evidence" value="ECO:0007669"/>
    <property type="project" value="Ensembl"/>
</dbReference>
<dbReference type="InterPro" id="IPR055442">
    <property type="entry name" value="Beta-prop_EML-like_2nd"/>
</dbReference>
<dbReference type="STRING" id="8187.ENSLCAP00010015899"/>
<dbReference type="PROSITE" id="PS00678">
    <property type="entry name" value="WD_REPEATS_1"/>
    <property type="match status" value="3"/>
</dbReference>
<reference evidence="14 15" key="2">
    <citation type="submission" date="2025-04" db="UniProtKB">
        <authorList>
            <consortium name="RefSeq"/>
        </authorList>
    </citation>
    <scope>IDENTIFICATION</scope>
    <source>
        <tissue evidence="14 15">Brain</tissue>
    </source>
</reference>
<dbReference type="GO" id="GO:0008017">
    <property type="term" value="F:microtubule binding"/>
    <property type="evidence" value="ECO:0007669"/>
    <property type="project" value="UniProtKB-UniRule"/>
</dbReference>
<comment type="subcellular location">
    <subcellularLocation>
        <location evidence="1 7">Cytoplasm</location>
        <location evidence="1 7">Cytoskeleton</location>
    </subcellularLocation>
    <subcellularLocation>
        <location evidence="7">Cytoplasm</location>
    </subcellularLocation>
    <subcellularLocation>
        <location evidence="7">Cytoplasm</location>
        <location evidence="7">Cytoskeleton</location>
        <location evidence="7">Microtubule organizing center</location>
        <location evidence="7">Centrosome</location>
    </subcellularLocation>
    <subcellularLocation>
        <location evidence="7">Cytoplasm</location>
        <location evidence="7">Cytoskeleton</location>
        <location evidence="7">Spindle pole</location>
    </subcellularLocation>
    <subcellularLocation>
        <location evidence="7">Cytoplasm</location>
        <location evidence="7">Cytoskeleton</location>
        <location evidence="7">Spindle</location>
    </subcellularLocation>
    <text evidence="7">Predominantly cytoplasmic. Localized to the interphase centrosome and mitotic spindle poles.</text>
</comment>
<dbReference type="InterPro" id="IPR028021">
    <property type="entry name" value="Katanin_C-terminal"/>
</dbReference>
<dbReference type="Pfam" id="PF23414">
    <property type="entry name" value="Beta-prop_EML_2"/>
    <property type="match status" value="1"/>
</dbReference>
<evidence type="ECO:0000313" key="15">
    <source>
        <dbReference type="RefSeq" id="XP_018548335.1"/>
    </source>
</evidence>
<feature type="repeat" description="WD" evidence="8">
    <location>
        <begin position="185"/>
        <end position="226"/>
    </location>
</feature>
<reference evidence="12" key="3">
    <citation type="submission" date="2025-05" db="UniProtKB">
        <authorList>
            <consortium name="Ensembl"/>
        </authorList>
    </citation>
    <scope>IDENTIFICATION</scope>
</reference>
<feature type="compositionally biased region" description="Polar residues" evidence="9">
    <location>
        <begin position="340"/>
        <end position="349"/>
    </location>
</feature>
<accession>A0A4W6CTN2</accession>
<evidence type="ECO:0000256" key="2">
    <source>
        <dbReference type="ARBA" id="ARBA00022490"/>
    </source>
</evidence>
<feature type="repeat" description="WD" evidence="8">
    <location>
        <begin position="143"/>
        <end position="184"/>
    </location>
</feature>
<dbReference type="GeneTree" id="ENSGT00940000157918"/>
<dbReference type="CTD" id="10300"/>
<keyword evidence="7" id="KW-0131">Cell cycle</keyword>
<keyword evidence="13" id="KW-1185">Reference proteome</keyword>
<feature type="compositionally biased region" description="Basic and acidic residues" evidence="9">
    <location>
        <begin position="352"/>
        <end position="392"/>
    </location>
</feature>
<keyword evidence="5" id="KW-0677">Repeat</keyword>
<reference evidence="13" key="1">
    <citation type="submission" date="2015-09" db="EMBL/GenBank/DDBJ databases">
        <authorList>
            <person name="Sai Rama Sridatta P."/>
        </authorList>
    </citation>
    <scope>NUCLEOTIDE SEQUENCE [LARGE SCALE GENOMIC DNA]</scope>
</reference>